<evidence type="ECO:0000313" key="3">
    <source>
        <dbReference type="RefSeq" id="XP_052118898.1"/>
    </source>
</evidence>
<dbReference type="PANTHER" id="PTHR31973:SF195">
    <property type="entry name" value="MUDR FAMILY TRANSPOSASE"/>
    <property type="match status" value="1"/>
</dbReference>
<gene>
    <name evidence="3" type="primary">LOC127748426</name>
</gene>
<proteinExistence type="predicted"/>
<sequence>MTSEWSFTQGGPEEDLRNEFKVGQHFRNKEEVMLAVKTYNIKRAVEYKIVCSDQCRYSAQCIQFGPGCNWSIHISYRRKVEKWEVRIYTGPPKCMQTSIGQDHCRLDSKMISQHIFTMVKTYPTISIRVLQGGVENHFGYKVSNRKVWLAKQIVIVSIYRDWKESYNELPRWLFAMQMYLPGTWVQLVTQPWLGSADFVMFHRDGNANILPIAFAVVEGEINEAWSFFLSYLRQHVTPQPGVLVISDKHKSIDGKLNANDSLWRPPHAFQLFCTRYIVANFITHFKNKNLKKVLINAVYLKSQREFPHYFGYLRGENEAITRWLEEMPSSQ</sequence>
<evidence type="ECO:0000259" key="1">
    <source>
        <dbReference type="Pfam" id="PF03108"/>
    </source>
</evidence>
<organism evidence="2 3">
    <name type="scientific">Arachis duranensis</name>
    <name type="common">Wild peanut</name>
    <dbReference type="NCBI Taxonomy" id="130453"/>
    <lineage>
        <taxon>Eukaryota</taxon>
        <taxon>Viridiplantae</taxon>
        <taxon>Streptophyta</taxon>
        <taxon>Embryophyta</taxon>
        <taxon>Tracheophyta</taxon>
        <taxon>Spermatophyta</taxon>
        <taxon>Magnoliopsida</taxon>
        <taxon>eudicotyledons</taxon>
        <taxon>Gunneridae</taxon>
        <taxon>Pentapetalae</taxon>
        <taxon>rosids</taxon>
        <taxon>fabids</taxon>
        <taxon>Fabales</taxon>
        <taxon>Fabaceae</taxon>
        <taxon>Papilionoideae</taxon>
        <taxon>50 kb inversion clade</taxon>
        <taxon>dalbergioids sensu lato</taxon>
        <taxon>Dalbergieae</taxon>
        <taxon>Pterocarpus clade</taxon>
        <taxon>Arachis</taxon>
    </lineage>
</organism>
<feature type="domain" description="Transposase MuDR plant" evidence="1">
    <location>
        <begin position="20"/>
        <end position="83"/>
    </location>
</feature>
<keyword evidence="2" id="KW-1185">Reference proteome</keyword>
<name>A0A9C6TZX7_ARADU</name>
<accession>A0A9C6TZX7</accession>
<reference evidence="3" key="2">
    <citation type="submission" date="2025-08" db="UniProtKB">
        <authorList>
            <consortium name="RefSeq"/>
        </authorList>
    </citation>
    <scope>IDENTIFICATION</scope>
    <source>
        <tissue evidence="3">Whole plant</tissue>
    </source>
</reference>
<dbReference type="KEGG" id="adu:127748426"/>
<dbReference type="PANTHER" id="PTHR31973">
    <property type="entry name" value="POLYPROTEIN, PUTATIVE-RELATED"/>
    <property type="match status" value="1"/>
</dbReference>
<reference evidence="2" key="1">
    <citation type="journal article" date="2016" name="Nat. Genet.">
        <title>The genome sequences of Arachis duranensis and Arachis ipaensis, the diploid ancestors of cultivated peanut.</title>
        <authorList>
            <person name="Bertioli D.J."/>
            <person name="Cannon S.B."/>
            <person name="Froenicke L."/>
            <person name="Huang G."/>
            <person name="Farmer A.D."/>
            <person name="Cannon E.K."/>
            <person name="Liu X."/>
            <person name="Gao D."/>
            <person name="Clevenger J."/>
            <person name="Dash S."/>
            <person name="Ren L."/>
            <person name="Moretzsohn M.C."/>
            <person name="Shirasawa K."/>
            <person name="Huang W."/>
            <person name="Vidigal B."/>
            <person name="Abernathy B."/>
            <person name="Chu Y."/>
            <person name="Niederhuth C.E."/>
            <person name="Umale P."/>
            <person name="Araujo A.C."/>
            <person name="Kozik A."/>
            <person name="Kim K.D."/>
            <person name="Burow M.D."/>
            <person name="Varshney R.K."/>
            <person name="Wang X."/>
            <person name="Zhang X."/>
            <person name="Barkley N."/>
            <person name="Guimaraes P.M."/>
            <person name="Isobe S."/>
            <person name="Guo B."/>
            <person name="Liao B."/>
            <person name="Stalker H.T."/>
            <person name="Schmitz R.J."/>
            <person name="Scheffler B.E."/>
            <person name="Leal-Bertioli S.C."/>
            <person name="Xun X."/>
            <person name="Jackson S.A."/>
            <person name="Michelmore R."/>
            <person name="Ozias-Akins P."/>
        </authorList>
    </citation>
    <scope>NUCLEOTIDE SEQUENCE [LARGE SCALE GENOMIC DNA]</scope>
    <source>
        <strain evidence="2">cv. V14167</strain>
    </source>
</reference>
<dbReference type="Pfam" id="PF03108">
    <property type="entry name" value="DBD_Tnp_Mut"/>
    <property type="match status" value="1"/>
</dbReference>
<dbReference type="AlphaFoldDB" id="A0A9C6TZX7"/>
<evidence type="ECO:0000313" key="2">
    <source>
        <dbReference type="Proteomes" id="UP000515211"/>
    </source>
</evidence>
<dbReference type="Proteomes" id="UP000515211">
    <property type="component" value="Chromosome 6"/>
</dbReference>
<dbReference type="RefSeq" id="XP_052118898.1">
    <property type="nucleotide sequence ID" value="XM_052262938.1"/>
</dbReference>
<dbReference type="GeneID" id="127748426"/>
<dbReference type="InterPro" id="IPR004332">
    <property type="entry name" value="Transposase_MuDR"/>
</dbReference>
<protein>
    <submittedName>
        <fullName evidence="3">Uncharacterized protein LOC127748426</fullName>
    </submittedName>
</protein>